<proteinExistence type="predicted"/>
<name>A0A834XMN7_APHGI</name>
<accession>A0A834XMN7</accession>
<dbReference type="Proteomes" id="UP000639338">
    <property type="component" value="Unassembled WGS sequence"/>
</dbReference>
<keyword evidence="3" id="KW-1185">Reference proteome</keyword>
<evidence type="ECO:0000313" key="3">
    <source>
        <dbReference type="Proteomes" id="UP000639338"/>
    </source>
</evidence>
<reference evidence="2 3" key="1">
    <citation type="submission" date="2020-08" db="EMBL/GenBank/DDBJ databases">
        <title>Aphidius gifuensis genome sequencing and assembly.</title>
        <authorList>
            <person name="Du Z."/>
        </authorList>
    </citation>
    <scope>NUCLEOTIDE SEQUENCE [LARGE SCALE GENOMIC DNA]</scope>
    <source>
        <strain evidence="2">YNYX2018</strain>
        <tissue evidence="2">Adults</tissue>
    </source>
</reference>
<feature type="compositionally biased region" description="Polar residues" evidence="1">
    <location>
        <begin position="404"/>
        <end position="421"/>
    </location>
</feature>
<feature type="compositionally biased region" description="Basic and acidic residues" evidence="1">
    <location>
        <begin position="747"/>
        <end position="756"/>
    </location>
</feature>
<feature type="region of interest" description="Disordered" evidence="1">
    <location>
        <begin position="403"/>
        <end position="429"/>
    </location>
</feature>
<comment type="caution">
    <text evidence="2">The sequence shown here is derived from an EMBL/GenBank/DDBJ whole genome shotgun (WGS) entry which is preliminary data.</text>
</comment>
<evidence type="ECO:0000256" key="1">
    <source>
        <dbReference type="SAM" id="MobiDB-lite"/>
    </source>
</evidence>
<dbReference type="EMBL" id="JACMRX010000005">
    <property type="protein sequence ID" value="KAF7988791.1"/>
    <property type="molecule type" value="Genomic_DNA"/>
</dbReference>
<organism evidence="2 3">
    <name type="scientific">Aphidius gifuensis</name>
    <name type="common">Parasitoid wasp</name>
    <dbReference type="NCBI Taxonomy" id="684658"/>
    <lineage>
        <taxon>Eukaryota</taxon>
        <taxon>Metazoa</taxon>
        <taxon>Ecdysozoa</taxon>
        <taxon>Arthropoda</taxon>
        <taxon>Hexapoda</taxon>
        <taxon>Insecta</taxon>
        <taxon>Pterygota</taxon>
        <taxon>Neoptera</taxon>
        <taxon>Endopterygota</taxon>
        <taxon>Hymenoptera</taxon>
        <taxon>Apocrita</taxon>
        <taxon>Ichneumonoidea</taxon>
        <taxon>Braconidae</taxon>
        <taxon>Aphidiinae</taxon>
        <taxon>Aphidius</taxon>
    </lineage>
</organism>
<evidence type="ECO:0000313" key="2">
    <source>
        <dbReference type="EMBL" id="KAF7988791.1"/>
    </source>
</evidence>
<protein>
    <submittedName>
        <fullName evidence="2">Uncharacterized protein</fullName>
    </submittedName>
</protein>
<feature type="region of interest" description="Disordered" evidence="1">
    <location>
        <begin position="742"/>
        <end position="769"/>
    </location>
</feature>
<feature type="region of interest" description="Disordered" evidence="1">
    <location>
        <begin position="829"/>
        <end position="848"/>
    </location>
</feature>
<feature type="compositionally biased region" description="Polar residues" evidence="1">
    <location>
        <begin position="758"/>
        <end position="769"/>
    </location>
</feature>
<dbReference type="AlphaFoldDB" id="A0A834XMN7"/>
<sequence length="871" mass="97163">MEEQGQNKTTSIEIKEESNEDITIQLDYIKEEVLDEGEKNCEILRDKTTIVENQQHHQINNNDVEKTAEQVPSCSTNFHNPDYPGFIVALRQAKKKKKKHDVSIEILFSCLPESVIKQHDFNLNEWWNYCLVENKDPLETDLSVAQSYIRKKLDAGASPDDMKSISSTLCLIASDEMERQMYSSSFLFSEFAKYSAVNDTDGYKTPKSSCQNDSIISSLHTETKKQDESKKASVQIENVKSSKLPELIDLSDNDSHTKLPSTLLKKSQNNNEPTNLKKNGVFSQKAIDSSQLMTPLIKTTLTKPPKELMPGSINGQQTQVNKVLENNTENQQKKIVKTSPQVPSIIKMNNAVVDNESDLINKKSPTITMPILKQQQDKVIQQQQSTLSAANNNQENNLLKKNIAPSTSGNLKSGSSLVNEVQKSQQHQQQLLANNTHLTDSLTKTTVIESLIPSKNLPVHQECSSKALDQKKVEASGNSQSGSLLVDTVRKEQQQKNQLPPANQAIDTSTKTLTPAIKHATPVKPPVHHNTQPSTPCEINTSVSKSQTELQLSNAVPKNKQQVEILEVPSLEDKTEIVQVLVQYQDIYKVLIFIPSKPVLFFYTNTKSASKIRQILGMNNPKRPYFDPADKDQTHKRIILFPKLLKGSSINTLKKLFSSNACVKELSAKEAYATLLKCALRKKPNNSSNIDETQTTISTTNTIVKNSTIHSAAPAPPKSNDSNESLTKAKCAKLSCINKDTNVNNKNNEKSNDGNDKLTNNDSRQQTSPVVIEKTKLDQSQSAQNDEFDKQIASNNNIKIITNSDNTFSNTICLTLKSKNLLSLDKNHTISSDNNSQGSIDNKINNNKRKHSQLEITAEEENLNKILPSQK</sequence>
<feature type="compositionally biased region" description="Polar residues" evidence="1">
    <location>
        <begin position="829"/>
        <end position="845"/>
    </location>
</feature>
<dbReference type="OrthoDB" id="442460at2759"/>
<gene>
    <name evidence="2" type="ORF">HCN44_007101</name>
</gene>